<name>A0A8J6XKG3_9CYAN</name>
<evidence type="ECO:0000256" key="4">
    <source>
        <dbReference type="ARBA" id="ARBA00022801"/>
    </source>
</evidence>
<dbReference type="InterPro" id="IPR023612">
    <property type="entry name" value="Peptidase_M4"/>
</dbReference>
<evidence type="ECO:0000259" key="10">
    <source>
        <dbReference type="Pfam" id="PF02868"/>
    </source>
</evidence>
<comment type="function">
    <text evidence="8">Extracellular zinc metalloprotease.</text>
</comment>
<evidence type="ECO:0000256" key="2">
    <source>
        <dbReference type="ARBA" id="ARBA00022670"/>
    </source>
</evidence>
<keyword evidence="4 8" id="KW-0378">Hydrolase</keyword>
<protein>
    <recommendedName>
        <fullName evidence="8">Neutral metalloproteinase</fullName>
        <ecNumber evidence="8">3.4.24.-</ecNumber>
    </recommendedName>
</protein>
<dbReference type="Gene3D" id="3.10.170.10">
    <property type="match status" value="1"/>
</dbReference>
<keyword evidence="6 8" id="KW-0482">Metalloprotease</keyword>
<dbReference type="AlphaFoldDB" id="A0A8J6XKG3"/>
<dbReference type="RefSeq" id="WP_190831889.1">
    <property type="nucleotide sequence ID" value="NZ_CAWPPI010000072.1"/>
</dbReference>
<evidence type="ECO:0000313" key="11">
    <source>
        <dbReference type="EMBL" id="MBD2774597.1"/>
    </source>
</evidence>
<evidence type="ECO:0000256" key="5">
    <source>
        <dbReference type="ARBA" id="ARBA00022833"/>
    </source>
</evidence>
<dbReference type="EMBL" id="JACXAE010000072">
    <property type="protein sequence ID" value="MBD2774597.1"/>
    <property type="molecule type" value="Genomic_DNA"/>
</dbReference>
<gene>
    <name evidence="11" type="ORF">ICL16_21650</name>
</gene>
<keyword evidence="8" id="KW-0964">Secreted</keyword>
<dbReference type="InterPro" id="IPR001570">
    <property type="entry name" value="Peptidase_M4_C_domain"/>
</dbReference>
<dbReference type="InterPro" id="IPR027268">
    <property type="entry name" value="Peptidase_M4/M1_CTD_sf"/>
</dbReference>
<feature type="active site" description="Proton donor" evidence="7">
    <location>
        <position position="239"/>
    </location>
</feature>
<keyword evidence="12" id="KW-1185">Reference proteome</keyword>
<feature type="domain" description="Peptidase M4 C-terminal" evidence="10">
    <location>
        <begin position="153"/>
        <end position="323"/>
    </location>
</feature>
<keyword evidence="3" id="KW-0479">Metal-binding</keyword>
<comment type="cofactor">
    <cofactor evidence="8">
        <name>Zn(2+)</name>
        <dbReference type="ChEBI" id="CHEBI:29105"/>
    </cofactor>
</comment>
<evidence type="ECO:0000313" key="12">
    <source>
        <dbReference type="Proteomes" id="UP000629098"/>
    </source>
</evidence>
<dbReference type="GO" id="GO:0005576">
    <property type="term" value="C:extracellular region"/>
    <property type="evidence" value="ECO:0007669"/>
    <property type="project" value="UniProtKB-SubCell"/>
</dbReference>
<sequence>MQRQETAYNRSFFYEEEENPHLIRYLADTALNVRTYYFNVRIDNVFPGRDIVNPPNWLPQSVSAHANASDTAKLFKVVLEQNPTEGTIERYVSSIHCIEDNGNHSECYDCWWSKDYQQAFFGQCLVNGEFRCYAIAQDIVAHEFCHALTSWTAKLEYVAQSGALDESYADIFGILVANFHEPDISRWNWKIGHGFGENGDAIRDLSTPTRCAQPKHMDNYRQLSPGERPRWDNDWGYVHHNSGIHNKAAYNLLTSQDEQGNYLFTAEIVAVLFYQALIRLGEHSGFSDSRRAIMQVAKTLFRRDPIRDQKLQAIKRAFDLVGISE</sequence>
<dbReference type="GO" id="GO:0006508">
    <property type="term" value="P:proteolysis"/>
    <property type="evidence" value="ECO:0007669"/>
    <property type="project" value="UniProtKB-KW"/>
</dbReference>
<dbReference type="InterPro" id="IPR013856">
    <property type="entry name" value="Peptidase_M4_domain"/>
</dbReference>
<dbReference type="PANTHER" id="PTHR33794">
    <property type="entry name" value="BACILLOLYSIN"/>
    <property type="match status" value="1"/>
</dbReference>
<feature type="active site" evidence="7">
    <location>
        <position position="143"/>
    </location>
</feature>
<dbReference type="GO" id="GO:0046872">
    <property type="term" value="F:metal ion binding"/>
    <property type="evidence" value="ECO:0007669"/>
    <property type="project" value="UniProtKB-UniRule"/>
</dbReference>
<evidence type="ECO:0000256" key="1">
    <source>
        <dbReference type="ARBA" id="ARBA00009388"/>
    </source>
</evidence>
<reference evidence="11" key="1">
    <citation type="submission" date="2020-09" db="EMBL/GenBank/DDBJ databases">
        <title>Iningainema tapete sp. nov. (Scytonemataceae, Cyanobacteria) from greenhouses in central Florida (USA) produces two types of nodularin with biosynthetic potential for microcystin-LR and anabaenopeptins.</title>
        <authorList>
            <person name="Berthold D.E."/>
            <person name="Lefler F.W."/>
            <person name="Huang I.-S."/>
            <person name="Abdulla H."/>
            <person name="Zimba P.V."/>
            <person name="Laughinghouse H.D. IV."/>
        </authorList>
    </citation>
    <scope>NUCLEOTIDE SEQUENCE</scope>
    <source>
        <strain evidence="11">BLCCT55</strain>
    </source>
</reference>
<comment type="caution">
    <text evidence="11">The sequence shown here is derived from an EMBL/GenBank/DDBJ whole genome shotgun (WGS) entry which is preliminary data.</text>
</comment>
<evidence type="ECO:0000256" key="8">
    <source>
        <dbReference type="RuleBase" id="RU366073"/>
    </source>
</evidence>
<organism evidence="11 12">
    <name type="scientific">Iningainema tapete BLCC-T55</name>
    <dbReference type="NCBI Taxonomy" id="2748662"/>
    <lineage>
        <taxon>Bacteria</taxon>
        <taxon>Bacillati</taxon>
        <taxon>Cyanobacteriota</taxon>
        <taxon>Cyanophyceae</taxon>
        <taxon>Nostocales</taxon>
        <taxon>Scytonemataceae</taxon>
        <taxon>Iningainema tapete</taxon>
    </lineage>
</organism>
<keyword evidence="2 8" id="KW-0645">Protease</keyword>
<proteinExistence type="inferred from homology"/>
<evidence type="ECO:0000256" key="3">
    <source>
        <dbReference type="ARBA" id="ARBA00022723"/>
    </source>
</evidence>
<keyword evidence="5 8" id="KW-0862">Zinc</keyword>
<dbReference type="Pfam" id="PF02868">
    <property type="entry name" value="Peptidase_M4_C"/>
    <property type="match status" value="1"/>
</dbReference>
<dbReference type="Proteomes" id="UP000629098">
    <property type="component" value="Unassembled WGS sequence"/>
</dbReference>
<evidence type="ECO:0000256" key="7">
    <source>
        <dbReference type="PIRSR" id="PIRSR623612-1"/>
    </source>
</evidence>
<evidence type="ECO:0000256" key="6">
    <source>
        <dbReference type="ARBA" id="ARBA00023049"/>
    </source>
</evidence>
<dbReference type="Pfam" id="PF01447">
    <property type="entry name" value="Peptidase_M4"/>
    <property type="match status" value="1"/>
</dbReference>
<dbReference type="GO" id="GO:0004222">
    <property type="term" value="F:metalloendopeptidase activity"/>
    <property type="evidence" value="ECO:0007669"/>
    <property type="project" value="UniProtKB-UniRule"/>
</dbReference>
<evidence type="ECO:0000259" key="9">
    <source>
        <dbReference type="Pfam" id="PF01447"/>
    </source>
</evidence>
<dbReference type="InterPro" id="IPR050728">
    <property type="entry name" value="Zinc_Metalloprotease_M4"/>
</dbReference>
<feature type="domain" description="Peptidase M4" evidence="9">
    <location>
        <begin position="47"/>
        <end position="150"/>
    </location>
</feature>
<comment type="similarity">
    <text evidence="1 8">Belongs to the peptidase M4 family.</text>
</comment>
<comment type="subcellular location">
    <subcellularLocation>
        <location evidence="8">Secreted</location>
    </subcellularLocation>
</comment>
<dbReference type="SUPFAM" id="SSF55486">
    <property type="entry name" value="Metalloproteases ('zincins'), catalytic domain"/>
    <property type="match status" value="1"/>
</dbReference>
<dbReference type="PANTHER" id="PTHR33794:SF1">
    <property type="entry name" value="BACILLOLYSIN"/>
    <property type="match status" value="1"/>
</dbReference>
<dbReference type="PRINTS" id="PR00730">
    <property type="entry name" value="THERMOLYSIN"/>
</dbReference>
<dbReference type="Gene3D" id="1.10.390.10">
    <property type="entry name" value="Neutral Protease Domain 2"/>
    <property type="match status" value="1"/>
</dbReference>
<dbReference type="EC" id="3.4.24.-" evidence="8"/>
<accession>A0A8J6XKG3</accession>